<evidence type="ECO:0008006" key="3">
    <source>
        <dbReference type="Google" id="ProtNLM"/>
    </source>
</evidence>
<name>A0A1M6B008_9BACT</name>
<accession>A0A1M6B008</accession>
<evidence type="ECO:0000313" key="2">
    <source>
        <dbReference type="Proteomes" id="UP000184418"/>
    </source>
</evidence>
<reference evidence="1 2" key="1">
    <citation type="submission" date="2016-11" db="EMBL/GenBank/DDBJ databases">
        <authorList>
            <person name="Jaros S."/>
            <person name="Januszkiewicz K."/>
            <person name="Wedrychowicz H."/>
        </authorList>
    </citation>
    <scope>NUCLEOTIDE SEQUENCE [LARGE SCALE GENOMIC DNA]</scope>
    <source>
        <strain evidence="1 2">DSM 21074</strain>
    </source>
</reference>
<keyword evidence="2" id="KW-1185">Reference proteome</keyword>
<proteinExistence type="predicted"/>
<evidence type="ECO:0000313" key="1">
    <source>
        <dbReference type="EMBL" id="SHI42017.1"/>
    </source>
</evidence>
<dbReference type="OrthoDB" id="8418771at2"/>
<protein>
    <recommendedName>
        <fullName evidence="3">Phosphoribosylpyrophosphate synthetase</fullName>
    </recommendedName>
</protein>
<dbReference type="RefSeq" id="WP_073105575.1">
    <property type="nucleotide sequence ID" value="NZ_FQYN01000001.1"/>
</dbReference>
<dbReference type="EMBL" id="FQYN01000001">
    <property type="protein sequence ID" value="SHI42017.1"/>
    <property type="molecule type" value="Genomic_DNA"/>
</dbReference>
<dbReference type="STRING" id="1121955.SAMN02745146_0825"/>
<dbReference type="Proteomes" id="UP000184418">
    <property type="component" value="Unassembled WGS sequence"/>
</dbReference>
<gene>
    <name evidence="1" type="ORF">SAMN02745146_0825</name>
</gene>
<sequence length="113" mass="12791">MQDKEEERSLINVEKKLNSDGFTQDFNVCDGRLQTMDTESKKSYAPEEVTIVDFYRFEGESDPDDMSILYAIECADGVRGTISNSFGTYADAETDEFLKKVDDLGKNLTKAHK</sequence>
<organism evidence="1 2">
    <name type="scientific">Hymenobacter daecheongensis DSM 21074</name>
    <dbReference type="NCBI Taxonomy" id="1121955"/>
    <lineage>
        <taxon>Bacteria</taxon>
        <taxon>Pseudomonadati</taxon>
        <taxon>Bacteroidota</taxon>
        <taxon>Cytophagia</taxon>
        <taxon>Cytophagales</taxon>
        <taxon>Hymenobacteraceae</taxon>
        <taxon>Hymenobacter</taxon>
    </lineage>
</organism>
<dbReference type="AlphaFoldDB" id="A0A1M6B008"/>